<feature type="transmembrane region" description="Helical" evidence="2">
    <location>
        <begin position="20"/>
        <end position="48"/>
    </location>
</feature>
<gene>
    <name evidence="3" type="ORF">PFISCL1PPCAC_24324</name>
</gene>
<protein>
    <submittedName>
        <fullName evidence="3">Uncharacterized protein</fullName>
    </submittedName>
</protein>
<name>A0AAV5WTF0_9BILA</name>
<dbReference type="Proteomes" id="UP001432322">
    <property type="component" value="Unassembled WGS sequence"/>
</dbReference>
<keyword evidence="2" id="KW-0812">Transmembrane</keyword>
<evidence type="ECO:0000313" key="4">
    <source>
        <dbReference type="Proteomes" id="UP001432322"/>
    </source>
</evidence>
<proteinExistence type="predicted"/>
<dbReference type="AlphaFoldDB" id="A0AAV5WTF0"/>
<feature type="non-terminal residue" evidence="3">
    <location>
        <position position="227"/>
    </location>
</feature>
<feature type="region of interest" description="Disordered" evidence="1">
    <location>
        <begin position="127"/>
        <end position="156"/>
    </location>
</feature>
<evidence type="ECO:0000256" key="1">
    <source>
        <dbReference type="SAM" id="MobiDB-lite"/>
    </source>
</evidence>
<comment type="caution">
    <text evidence="3">The sequence shown here is derived from an EMBL/GenBank/DDBJ whole genome shotgun (WGS) entry which is preliminary data.</text>
</comment>
<keyword evidence="2" id="KW-0472">Membrane</keyword>
<evidence type="ECO:0000256" key="2">
    <source>
        <dbReference type="SAM" id="Phobius"/>
    </source>
</evidence>
<dbReference type="EMBL" id="BTSY01000006">
    <property type="protein sequence ID" value="GMT33027.1"/>
    <property type="molecule type" value="Genomic_DNA"/>
</dbReference>
<reference evidence="3" key="1">
    <citation type="submission" date="2023-10" db="EMBL/GenBank/DDBJ databases">
        <title>Genome assembly of Pristionchus species.</title>
        <authorList>
            <person name="Yoshida K."/>
            <person name="Sommer R.J."/>
        </authorList>
    </citation>
    <scope>NUCLEOTIDE SEQUENCE</scope>
    <source>
        <strain evidence="3">RS5133</strain>
    </source>
</reference>
<accession>A0AAV5WTF0</accession>
<feature type="non-terminal residue" evidence="3">
    <location>
        <position position="1"/>
    </location>
</feature>
<keyword evidence="2" id="KW-1133">Transmembrane helix</keyword>
<keyword evidence="4" id="KW-1185">Reference proteome</keyword>
<organism evidence="3 4">
    <name type="scientific">Pristionchus fissidentatus</name>
    <dbReference type="NCBI Taxonomy" id="1538716"/>
    <lineage>
        <taxon>Eukaryota</taxon>
        <taxon>Metazoa</taxon>
        <taxon>Ecdysozoa</taxon>
        <taxon>Nematoda</taxon>
        <taxon>Chromadorea</taxon>
        <taxon>Rhabditida</taxon>
        <taxon>Rhabditina</taxon>
        <taxon>Diplogasteromorpha</taxon>
        <taxon>Diplogasteroidea</taxon>
        <taxon>Neodiplogasteridae</taxon>
        <taxon>Pristionchus</taxon>
    </lineage>
</organism>
<sequence>SLSCQSVDGNMKWCCFLFWFVWRLTLACLAHFNWFMALYTNCIFFTIWKTYDLLWFWMHLGLCSCFESLRRENYLLVWCNIIRHRRFKYPNATFKQIYMLVYGGHGTKAERALVVLEDKERAERITRRATRRDRKSRGEDLSSSSDEDENQSIIDDKRKKKIRHSVEELAEREADKYLYVGHAMPSGNSLTKLGEGPSGEEGIEMEDRGEEREEGDDSGEEDKAVDE</sequence>
<evidence type="ECO:0000313" key="3">
    <source>
        <dbReference type="EMBL" id="GMT33027.1"/>
    </source>
</evidence>
<feature type="compositionally biased region" description="Acidic residues" evidence="1">
    <location>
        <begin position="212"/>
        <end position="227"/>
    </location>
</feature>
<feature type="region of interest" description="Disordered" evidence="1">
    <location>
        <begin position="183"/>
        <end position="227"/>
    </location>
</feature>